<dbReference type="InterPro" id="IPR021264">
    <property type="entry name" value="AFUB_079030/YDR124W-like"/>
</dbReference>
<dbReference type="Proteomes" id="UP001147752">
    <property type="component" value="Unassembled WGS sequence"/>
</dbReference>
<gene>
    <name evidence="3" type="ORF">N7517_008094</name>
</gene>
<keyword evidence="4" id="KW-1185">Reference proteome</keyword>
<feature type="compositionally biased region" description="Polar residues" evidence="1">
    <location>
        <begin position="72"/>
        <end position="85"/>
    </location>
</feature>
<evidence type="ECO:0000313" key="3">
    <source>
        <dbReference type="EMBL" id="KAJ5365208.1"/>
    </source>
</evidence>
<evidence type="ECO:0000256" key="1">
    <source>
        <dbReference type="SAM" id="MobiDB-lite"/>
    </source>
</evidence>
<name>A0A9W9RRQ5_9EURO</name>
<organism evidence="3 4">
    <name type="scientific">Penicillium concentricum</name>
    <dbReference type="NCBI Taxonomy" id="293559"/>
    <lineage>
        <taxon>Eukaryota</taxon>
        <taxon>Fungi</taxon>
        <taxon>Dikarya</taxon>
        <taxon>Ascomycota</taxon>
        <taxon>Pezizomycotina</taxon>
        <taxon>Eurotiomycetes</taxon>
        <taxon>Eurotiomycetidae</taxon>
        <taxon>Eurotiales</taxon>
        <taxon>Aspergillaceae</taxon>
        <taxon>Penicillium</taxon>
    </lineage>
</organism>
<dbReference type="PANTHER" id="PTHR36102">
    <property type="entry name" value="CHROMOSOME 10, WHOLE GENOME SHOTGUN SEQUENCE"/>
    <property type="match status" value="1"/>
</dbReference>
<dbReference type="OrthoDB" id="5338458at2759"/>
<reference evidence="3" key="1">
    <citation type="submission" date="2022-12" db="EMBL/GenBank/DDBJ databases">
        <authorList>
            <person name="Petersen C."/>
        </authorList>
    </citation>
    <scope>NUCLEOTIDE SEQUENCE</scope>
    <source>
        <strain evidence="3">IBT 3081</strain>
    </source>
</reference>
<sequence length="434" mass="48484">MKADTNDSMACHIPIAIDGESGRSHFALIFIDTEGDLHLQCSRSIATSFLGSLSVRLADNFLKAVAMSEEASSPIYQTSPHQTTPAMRKCSPSPRMAHITPRKTELDGKAHTQDFPPANPFLPTVGFAHTESSPRWDMRSPERIKRNVWSVDNKMWRPDVTISVMDRDLLRRYYEKAFHNLQQTNCRTLAKAYVKLVEPRKQVYFPYNGRTVVTGFTQELDPEATKPPWWPAGVRHREPDHLLKEDGQRLVRICRLNLPETVEATSNHNDHNGESIPFDAAPTDISNTTFAYVKSGSVNNSPPALFAPVANFPAHFPLDHPYDVQGHCLGNYYAGPDPKTVRGFDMTVPVSMPPHGLKRKHESEEIAHVDATKPAVFTHDFSLSVTGDLQPYPVQYPGGPCNFLPQGFISPGPSTTEALAQPKECRDISYHLGY</sequence>
<proteinExistence type="predicted"/>
<dbReference type="EMBL" id="JAPZBT010000003">
    <property type="protein sequence ID" value="KAJ5365208.1"/>
    <property type="molecule type" value="Genomic_DNA"/>
</dbReference>
<dbReference type="RefSeq" id="XP_056576675.1">
    <property type="nucleotide sequence ID" value="XM_056725824.1"/>
</dbReference>
<dbReference type="AlphaFoldDB" id="A0A9W9RRQ5"/>
<feature type="domain" description="Subtelomeric hrmA-associated cluster protein AFUB-079030/YDR124W-like helical bundle" evidence="2">
    <location>
        <begin position="165"/>
        <end position="258"/>
    </location>
</feature>
<dbReference type="PANTHER" id="PTHR36102:SF1">
    <property type="entry name" value="YDR124W-LIKE HELICAL BUNDLE DOMAIN-CONTAINING PROTEIN"/>
    <property type="match status" value="1"/>
</dbReference>
<dbReference type="InterPro" id="IPR047092">
    <property type="entry name" value="AFUB_07903/YDR124W-like_hel"/>
</dbReference>
<comment type="caution">
    <text evidence="3">The sequence shown here is derived from an EMBL/GenBank/DDBJ whole genome shotgun (WGS) entry which is preliminary data.</text>
</comment>
<evidence type="ECO:0000259" key="2">
    <source>
        <dbReference type="Pfam" id="PF11001"/>
    </source>
</evidence>
<feature type="region of interest" description="Disordered" evidence="1">
    <location>
        <begin position="72"/>
        <end position="94"/>
    </location>
</feature>
<reference evidence="3" key="2">
    <citation type="journal article" date="2023" name="IMA Fungus">
        <title>Comparative genomic study of the Penicillium genus elucidates a diverse pangenome and 15 lateral gene transfer events.</title>
        <authorList>
            <person name="Petersen C."/>
            <person name="Sorensen T."/>
            <person name="Nielsen M.R."/>
            <person name="Sondergaard T.E."/>
            <person name="Sorensen J.L."/>
            <person name="Fitzpatrick D.A."/>
            <person name="Frisvad J.C."/>
            <person name="Nielsen K.L."/>
        </authorList>
    </citation>
    <scope>NUCLEOTIDE SEQUENCE</scope>
    <source>
        <strain evidence="3">IBT 3081</strain>
    </source>
</reference>
<protein>
    <recommendedName>
        <fullName evidence="2">Subtelomeric hrmA-associated cluster protein AFUB-079030/YDR124W-like helical bundle domain-containing protein</fullName>
    </recommendedName>
</protein>
<accession>A0A9W9RRQ5</accession>
<dbReference type="Pfam" id="PF11001">
    <property type="entry name" value="AFUB_07903_YDR124W_hel"/>
    <property type="match status" value="1"/>
</dbReference>
<dbReference type="GeneID" id="81465007"/>
<evidence type="ECO:0000313" key="4">
    <source>
        <dbReference type="Proteomes" id="UP001147752"/>
    </source>
</evidence>